<evidence type="ECO:0000256" key="9">
    <source>
        <dbReference type="RuleBase" id="RU363032"/>
    </source>
</evidence>
<feature type="domain" description="ABC transmembrane type-1" evidence="10">
    <location>
        <begin position="31"/>
        <end position="221"/>
    </location>
</feature>
<feature type="transmembrane region" description="Helical" evidence="9">
    <location>
        <begin position="199"/>
        <end position="221"/>
    </location>
</feature>
<keyword evidence="7 9" id="KW-1133">Transmembrane helix</keyword>
<protein>
    <submittedName>
        <fullName evidence="11">ABC transporter permease subunit</fullName>
    </submittedName>
</protein>
<feature type="transmembrane region" description="Helical" evidence="9">
    <location>
        <begin position="33"/>
        <end position="54"/>
    </location>
</feature>
<dbReference type="Pfam" id="PF00528">
    <property type="entry name" value="BPD_transp_1"/>
    <property type="match status" value="1"/>
</dbReference>
<keyword evidence="6" id="KW-0029">Amino-acid transport</keyword>
<feature type="transmembrane region" description="Helical" evidence="9">
    <location>
        <begin position="167"/>
        <end position="187"/>
    </location>
</feature>
<gene>
    <name evidence="11" type="ORF">ERJ70_15620</name>
</gene>
<dbReference type="InterPro" id="IPR000515">
    <property type="entry name" value="MetI-like"/>
</dbReference>
<reference evidence="11 12" key="1">
    <citation type="submission" date="2019-12" db="EMBL/GenBank/DDBJ databases">
        <title>The whole genome sequencing of a strain isolated from a Mars analog, Dalangtan Playa.</title>
        <authorList>
            <person name="Huang T."/>
        </authorList>
    </citation>
    <scope>NUCLEOTIDE SEQUENCE [LARGE SCALE GENOMIC DNA]</scope>
    <source>
        <strain evidence="11 12">DP4-553-S</strain>
    </source>
</reference>
<evidence type="ECO:0000256" key="2">
    <source>
        <dbReference type="ARBA" id="ARBA00010072"/>
    </source>
</evidence>
<keyword evidence="4" id="KW-1003">Cell membrane</keyword>
<dbReference type="InterPro" id="IPR035906">
    <property type="entry name" value="MetI-like_sf"/>
</dbReference>
<feature type="transmembrane region" description="Helical" evidence="9">
    <location>
        <begin position="94"/>
        <end position="118"/>
    </location>
</feature>
<evidence type="ECO:0000259" key="10">
    <source>
        <dbReference type="PROSITE" id="PS50928"/>
    </source>
</evidence>
<keyword evidence="8 9" id="KW-0472">Membrane</keyword>
<evidence type="ECO:0000256" key="5">
    <source>
        <dbReference type="ARBA" id="ARBA00022692"/>
    </source>
</evidence>
<dbReference type="PROSITE" id="PS50928">
    <property type="entry name" value="ABC_TM1"/>
    <property type="match status" value="1"/>
</dbReference>
<sequence>MPCQSRGDSYVIEAIMESPYINSLPTLFEGLKMTLLITIAGLFLGFILGGLVGLGKLSKNKLIQGICTVYVEVVRGTPILAQVLFIYYGLTEDLIGLSINALTAAIIAITINAAAYIAEIVRGAVYSIERGQREAGRSLGLTEKQTMRYIIWPQAFKRMIPPLGNQFVISLKDTSLFSVIAVHEVLYMGKQYYNVTYEIFETLVMVCILYLIITIPTSIILRRLERKLDV</sequence>
<keyword evidence="5 9" id="KW-0812">Transmembrane</keyword>
<dbReference type="SUPFAM" id="SSF161098">
    <property type="entry name" value="MetI-like"/>
    <property type="match status" value="1"/>
</dbReference>
<dbReference type="InterPro" id="IPR043429">
    <property type="entry name" value="ArtM/GltK/GlnP/TcyL/YhdX-like"/>
</dbReference>
<evidence type="ECO:0000256" key="1">
    <source>
        <dbReference type="ARBA" id="ARBA00004651"/>
    </source>
</evidence>
<dbReference type="Proteomes" id="UP000665043">
    <property type="component" value="Chromosome"/>
</dbReference>
<evidence type="ECO:0000256" key="8">
    <source>
        <dbReference type="ARBA" id="ARBA00023136"/>
    </source>
</evidence>
<name>A0ABX7VUF0_9BACI</name>
<evidence type="ECO:0000256" key="6">
    <source>
        <dbReference type="ARBA" id="ARBA00022970"/>
    </source>
</evidence>
<dbReference type="CDD" id="cd06261">
    <property type="entry name" value="TM_PBP2"/>
    <property type="match status" value="1"/>
</dbReference>
<dbReference type="PANTHER" id="PTHR30614">
    <property type="entry name" value="MEMBRANE COMPONENT OF AMINO ACID ABC TRANSPORTER"/>
    <property type="match status" value="1"/>
</dbReference>
<proteinExistence type="inferred from homology"/>
<dbReference type="NCBIfam" id="TIGR01726">
    <property type="entry name" value="HEQRo_perm_3TM"/>
    <property type="match status" value="1"/>
</dbReference>
<organism evidence="11 12">
    <name type="scientific">Sediminibacillus dalangtanensis</name>
    <dbReference type="NCBI Taxonomy" id="2729421"/>
    <lineage>
        <taxon>Bacteria</taxon>
        <taxon>Bacillati</taxon>
        <taxon>Bacillota</taxon>
        <taxon>Bacilli</taxon>
        <taxon>Bacillales</taxon>
        <taxon>Bacillaceae</taxon>
        <taxon>Sediminibacillus</taxon>
    </lineage>
</organism>
<keyword evidence="3 9" id="KW-0813">Transport</keyword>
<dbReference type="Gene3D" id="1.10.3720.10">
    <property type="entry name" value="MetI-like"/>
    <property type="match status" value="1"/>
</dbReference>
<comment type="similarity">
    <text evidence="2">Belongs to the binding-protein-dependent transport system permease family. HisMQ subfamily.</text>
</comment>
<evidence type="ECO:0000313" key="11">
    <source>
        <dbReference type="EMBL" id="QTN00595.1"/>
    </source>
</evidence>
<dbReference type="EMBL" id="CP046956">
    <property type="protein sequence ID" value="QTN00595.1"/>
    <property type="molecule type" value="Genomic_DNA"/>
</dbReference>
<evidence type="ECO:0000256" key="4">
    <source>
        <dbReference type="ARBA" id="ARBA00022475"/>
    </source>
</evidence>
<dbReference type="InterPro" id="IPR010065">
    <property type="entry name" value="AA_ABC_transptr_permease_3TM"/>
</dbReference>
<evidence type="ECO:0000256" key="7">
    <source>
        <dbReference type="ARBA" id="ARBA00022989"/>
    </source>
</evidence>
<dbReference type="PANTHER" id="PTHR30614:SF20">
    <property type="entry name" value="GLUTAMINE TRANSPORT SYSTEM PERMEASE PROTEIN GLNP"/>
    <property type="match status" value="1"/>
</dbReference>
<evidence type="ECO:0000313" key="12">
    <source>
        <dbReference type="Proteomes" id="UP000665043"/>
    </source>
</evidence>
<comment type="subcellular location">
    <subcellularLocation>
        <location evidence="1 9">Cell membrane</location>
        <topology evidence="1 9">Multi-pass membrane protein</topology>
    </subcellularLocation>
</comment>
<keyword evidence="12" id="KW-1185">Reference proteome</keyword>
<accession>A0ABX7VUF0</accession>
<feature type="transmembrane region" description="Helical" evidence="9">
    <location>
        <begin position="66"/>
        <end position="88"/>
    </location>
</feature>
<evidence type="ECO:0000256" key="3">
    <source>
        <dbReference type="ARBA" id="ARBA00022448"/>
    </source>
</evidence>